<evidence type="ECO:0000313" key="4">
    <source>
        <dbReference type="Proteomes" id="UP001495910"/>
    </source>
</evidence>
<proteinExistence type="predicted"/>
<name>A0ABU9Q1H3_9BURK</name>
<dbReference type="Pfam" id="PF13663">
    <property type="entry name" value="DUF4148"/>
    <property type="match status" value="1"/>
</dbReference>
<dbReference type="InterPro" id="IPR025421">
    <property type="entry name" value="DUF4148"/>
</dbReference>
<feature type="region of interest" description="Disordered" evidence="1">
    <location>
        <begin position="78"/>
        <end position="99"/>
    </location>
</feature>
<evidence type="ECO:0000256" key="1">
    <source>
        <dbReference type="SAM" id="MobiDB-lite"/>
    </source>
</evidence>
<protein>
    <submittedName>
        <fullName evidence="3">DUF4148 domain-containing protein</fullName>
    </submittedName>
</protein>
<keyword evidence="4" id="KW-1185">Reference proteome</keyword>
<feature type="signal peptide" evidence="2">
    <location>
        <begin position="1"/>
        <end position="21"/>
    </location>
</feature>
<dbReference type="EMBL" id="JBANDC010000020">
    <property type="protein sequence ID" value="MEM4990114.1"/>
    <property type="molecule type" value="Genomic_DNA"/>
</dbReference>
<dbReference type="RefSeq" id="WP_092397825.1">
    <property type="nucleotide sequence ID" value="NZ_JBANDC010000020.1"/>
</dbReference>
<sequence length="99" mass="10531">MNILKIVIATTLVAATGSVLAEASYPPEAPFVSTKTRAEVVAELQRASDQGSLNYAASAYPVLQPVASAKTRAEVNAELKRDTPVANREPDELRDNAGY</sequence>
<accession>A0ABU9Q1H3</accession>
<comment type="caution">
    <text evidence="3">The sequence shown here is derived from an EMBL/GenBank/DDBJ whole genome shotgun (WGS) entry which is preliminary data.</text>
</comment>
<evidence type="ECO:0000313" key="3">
    <source>
        <dbReference type="EMBL" id="MEM4990114.1"/>
    </source>
</evidence>
<feature type="chain" id="PRO_5046592132" evidence="2">
    <location>
        <begin position="22"/>
        <end position="99"/>
    </location>
</feature>
<gene>
    <name evidence="3" type="ORF">V8G57_22180</name>
</gene>
<evidence type="ECO:0000256" key="2">
    <source>
        <dbReference type="SAM" id="SignalP"/>
    </source>
</evidence>
<dbReference type="Proteomes" id="UP001495910">
    <property type="component" value="Unassembled WGS sequence"/>
</dbReference>
<keyword evidence="2" id="KW-0732">Signal</keyword>
<reference evidence="3 4" key="1">
    <citation type="submission" date="2024-02" db="EMBL/GenBank/DDBJ databases">
        <title>Draft genome sequence of Collimonas sp. strain H4R21, an effective mineral-weathering bacterial strain isolated from the beech rhizosphere.</title>
        <authorList>
            <person name="Morin E."/>
            <person name="Uroz S."/>
            <person name="Leveau J.H.J."/>
            <person name="Kumar R."/>
            <person name="Rey M.W."/>
            <person name="Pham J."/>
        </authorList>
    </citation>
    <scope>NUCLEOTIDE SEQUENCE [LARGE SCALE GENOMIC DNA]</scope>
    <source>
        <strain evidence="3 4">H4R21</strain>
    </source>
</reference>
<organism evidence="3 4">
    <name type="scientific">Collimonas rhizosphaerae</name>
    <dbReference type="NCBI Taxonomy" id="3126357"/>
    <lineage>
        <taxon>Bacteria</taxon>
        <taxon>Pseudomonadati</taxon>
        <taxon>Pseudomonadota</taxon>
        <taxon>Betaproteobacteria</taxon>
        <taxon>Burkholderiales</taxon>
        <taxon>Oxalobacteraceae</taxon>
        <taxon>Collimonas</taxon>
    </lineage>
</organism>